<organism evidence="1 2">
    <name type="scientific">Kipferlia bialata</name>
    <dbReference type="NCBI Taxonomy" id="797122"/>
    <lineage>
        <taxon>Eukaryota</taxon>
        <taxon>Metamonada</taxon>
        <taxon>Carpediemonas-like organisms</taxon>
        <taxon>Kipferlia</taxon>
    </lineage>
</organism>
<reference evidence="1 2" key="1">
    <citation type="journal article" date="2018" name="PLoS ONE">
        <title>The draft genome of Kipferlia bialata reveals reductive genome evolution in fornicate parasites.</title>
        <authorList>
            <person name="Tanifuji G."/>
            <person name="Takabayashi S."/>
            <person name="Kume K."/>
            <person name="Takagi M."/>
            <person name="Nakayama T."/>
            <person name="Kamikawa R."/>
            <person name="Inagaki Y."/>
            <person name="Hashimoto T."/>
        </authorList>
    </citation>
    <scope>NUCLEOTIDE SEQUENCE [LARGE SCALE GENOMIC DNA]</scope>
    <source>
        <strain evidence="1">NY0173</strain>
    </source>
</reference>
<dbReference type="EMBL" id="BDIP01004637">
    <property type="protein sequence ID" value="GIQ89045.1"/>
    <property type="molecule type" value="Genomic_DNA"/>
</dbReference>
<dbReference type="InterPro" id="IPR036412">
    <property type="entry name" value="HAD-like_sf"/>
</dbReference>
<dbReference type="Proteomes" id="UP000265618">
    <property type="component" value="Unassembled WGS sequence"/>
</dbReference>
<dbReference type="OrthoDB" id="413953at2759"/>
<feature type="non-terminal residue" evidence="1">
    <location>
        <position position="1"/>
    </location>
</feature>
<dbReference type="InterPro" id="IPR006357">
    <property type="entry name" value="HAD-SF_hydro_IIA"/>
</dbReference>
<dbReference type="InterPro" id="IPR023214">
    <property type="entry name" value="HAD_sf"/>
</dbReference>
<protein>
    <submittedName>
        <fullName evidence="1">HAD-superfamily hydrolase, subfamily IIA</fullName>
    </submittedName>
</protein>
<gene>
    <name evidence="1" type="ORF">KIPB_011425</name>
</gene>
<dbReference type="GO" id="GO:0016791">
    <property type="term" value="F:phosphatase activity"/>
    <property type="evidence" value="ECO:0007669"/>
    <property type="project" value="TreeGrafter"/>
</dbReference>
<sequence length="194" mass="21217">MTTRYRAVPPKSIGSQSMSLRETLFSSELVAFDCDGVLWKGGKAIEGAAAVVEELRQKGKSVVFVTNNSTSTREQYVAKLAREQYVAKLARFGLGTHPVSSIYSVAWYTAQYLVNDLGARPGIDKVFVLGSAALADEVRLAGLDVIEPDSDMPYTEVVGMPVDPAVRYVVVGMDRDISYSRYVVVGMDRDISYS</sequence>
<comment type="caution">
    <text evidence="1">The sequence shown here is derived from an EMBL/GenBank/DDBJ whole genome shotgun (WGS) entry which is preliminary data.</text>
</comment>
<dbReference type="SUPFAM" id="SSF56784">
    <property type="entry name" value="HAD-like"/>
    <property type="match status" value="1"/>
</dbReference>
<dbReference type="GO" id="GO:0005737">
    <property type="term" value="C:cytoplasm"/>
    <property type="evidence" value="ECO:0007669"/>
    <property type="project" value="TreeGrafter"/>
</dbReference>
<proteinExistence type="predicted"/>
<name>A0A9K3D630_9EUKA</name>
<dbReference type="AlphaFoldDB" id="A0A9K3D630"/>
<accession>A0A9K3D630</accession>
<dbReference type="PANTHER" id="PTHR19288">
    <property type="entry name" value="4-NITROPHENYLPHOSPHATASE-RELATED"/>
    <property type="match status" value="1"/>
</dbReference>
<keyword evidence="2" id="KW-1185">Reference proteome</keyword>
<evidence type="ECO:0000313" key="2">
    <source>
        <dbReference type="Proteomes" id="UP000265618"/>
    </source>
</evidence>
<dbReference type="Pfam" id="PF13344">
    <property type="entry name" value="Hydrolase_6"/>
    <property type="match status" value="1"/>
</dbReference>
<evidence type="ECO:0000313" key="1">
    <source>
        <dbReference type="EMBL" id="GIQ89045.1"/>
    </source>
</evidence>
<keyword evidence="1" id="KW-0378">Hydrolase</keyword>
<dbReference type="Gene3D" id="3.40.50.1000">
    <property type="entry name" value="HAD superfamily/HAD-like"/>
    <property type="match status" value="2"/>
</dbReference>
<dbReference type="PANTHER" id="PTHR19288:SF93">
    <property type="entry name" value="FI11325P-RELATED"/>
    <property type="match status" value="1"/>
</dbReference>